<feature type="non-terminal residue" evidence="1">
    <location>
        <position position="56"/>
    </location>
</feature>
<organism evidence="1 2">
    <name type="scientific">Xenotaenia resolanae</name>
    <dbReference type="NCBI Taxonomy" id="208358"/>
    <lineage>
        <taxon>Eukaryota</taxon>
        <taxon>Metazoa</taxon>
        <taxon>Chordata</taxon>
        <taxon>Craniata</taxon>
        <taxon>Vertebrata</taxon>
        <taxon>Euteleostomi</taxon>
        <taxon>Actinopterygii</taxon>
        <taxon>Neopterygii</taxon>
        <taxon>Teleostei</taxon>
        <taxon>Neoteleostei</taxon>
        <taxon>Acanthomorphata</taxon>
        <taxon>Ovalentaria</taxon>
        <taxon>Atherinomorphae</taxon>
        <taxon>Cyprinodontiformes</taxon>
        <taxon>Goodeidae</taxon>
        <taxon>Xenotaenia</taxon>
    </lineage>
</organism>
<gene>
    <name evidence="1" type="ORF">XENORESO_012924</name>
</gene>
<protein>
    <submittedName>
        <fullName evidence="1">Uncharacterized protein</fullName>
    </submittedName>
</protein>
<dbReference type="EMBL" id="JAHRIM010084093">
    <property type="protein sequence ID" value="MEQ2276050.1"/>
    <property type="molecule type" value="Genomic_DNA"/>
</dbReference>
<accession>A0ABV0X3V7</accession>
<proteinExistence type="predicted"/>
<reference evidence="1 2" key="1">
    <citation type="submission" date="2021-06" db="EMBL/GenBank/DDBJ databases">
        <authorList>
            <person name="Palmer J.M."/>
        </authorList>
    </citation>
    <scope>NUCLEOTIDE SEQUENCE [LARGE SCALE GENOMIC DNA]</scope>
    <source>
        <strain evidence="1 2">XR_2019</strain>
        <tissue evidence="1">Muscle</tissue>
    </source>
</reference>
<keyword evidence="2" id="KW-1185">Reference proteome</keyword>
<evidence type="ECO:0000313" key="2">
    <source>
        <dbReference type="Proteomes" id="UP001444071"/>
    </source>
</evidence>
<name>A0ABV0X3V7_9TELE</name>
<feature type="non-terminal residue" evidence="1">
    <location>
        <position position="1"/>
    </location>
</feature>
<evidence type="ECO:0000313" key="1">
    <source>
        <dbReference type="EMBL" id="MEQ2276050.1"/>
    </source>
</evidence>
<dbReference type="Proteomes" id="UP001444071">
    <property type="component" value="Unassembled WGS sequence"/>
</dbReference>
<comment type="caution">
    <text evidence="1">The sequence shown here is derived from an EMBL/GenBank/DDBJ whole genome shotgun (WGS) entry which is preliminary data.</text>
</comment>
<sequence>SRLFTTMTHPFLTCGCTCLRVIFGLHAHCRTLQLTAMVLPHSLSAQTHLLEILISV</sequence>